<dbReference type="CDD" id="cd09906">
    <property type="entry name" value="H3TH_YEN1"/>
    <property type="match status" value="1"/>
</dbReference>
<dbReference type="Gene3D" id="1.10.150.20">
    <property type="entry name" value="5' to 3' exonuclease, C-terminal subdomain"/>
    <property type="match status" value="1"/>
</dbReference>
<reference evidence="6 7" key="1">
    <citation type="submission" date="2018-10" db="EMBL/GenBank/DDBJ databases">
        <title>Fifty Aureobasidium pullulans genomes reveal a recombining polyextremotolerant generalist.</title>
        <authorList>
            <person name="Gostincar C."/>
            <person name="Turk M."/>
            <person name="Zajc J."/>
            <person name="Gunde-Cimerman N."/>
        </authorList>
    </citation>
    <scope>NUCLEOTIDE SEQUENCE [LARGE SCALE GENOMIC DNA]</scope>
    <source>
        <strain evidence="6 7">EXF-10507</strain>
    </source>
</reference>
<dbReference type="SUPFAM" id="SSF88723">
    <property type="entry name" value="PIN domain-like"/>
    <property type="match status" value="1"/>
</dbReference>
<dbReference type="Pfam" id="PF00867">
    <property type="entry name" value="XPG_I"/>
    <property type="match status" value="1"/>
</dbReference>
<proteinExistence type="predicted"/>
<dbReference type="Pfam" id="PF00752">
    <property type="entry name" value="XPG_N"/>
    <property type="match status" value="1"/>
</dbReference>
<dbReference type="GO" id="GO:0006281">
    <property type="term" value="P:DNA repair"/>
    <property type="evidence" value="ECO:0007669"/>
    <property type="project" value="UniProtKB-ARBA"/>
</dbReference>
<evidence type="ECO:0008006" key="8">
    <source>
        <dbReference type="Google" id="ProtNLM"/>
    </source>
</evidence>
<dbReference type="Proteomes" id="UP000304928">
    <property type="component" value="Unassembled WGS sequence"/>
</dbReference>
<sequence>MDANSTNAACRIYKEIGPGQRIAVSKLAAEHYVSHSRPFRLAIDISIWLFQIQSGKGGTNPALRTFYYRLLRLLSLNIHPLFVFDGPNKPTWKRNKKVGGPNVRVSSVPEFLAKQLLKHFGFPLHYAPGEAEAECALLQREGIVDAVLSEDVDTLMFGSGMTLRSWTPEQKSSKTPTHVNVYRADSTKETSGLDRNGMILVAMMSGGDYITEGIPGCGPKLACEAARAGFGDELCRLDKKDVDGLNAWRDRLRHEIRTNESKHFRQKRPGLSIPDSFPDQKVLSYYTHPCISAPDKIAKLKDTLKWDMPLDYPGLRDFAGDAFDWRCIGGAKKFIRNLAPAVLVRELRMRGEAPAAIDDALTTQEARESSLINAIHGRRLHPTTDNIPELRISFKPIELIDIDLSIEDPDEEIPEDEDDSDPEPLPTEDGECPGSPKKKRGPSTYDPNVHEKVWLLDTFVRLGAPLKVQDWEAGAGAPKSKPISRPRKAVNAEAPTSRKPAAAKKTGGMQRGALDQFTKTTKPGVDRTAQTKSKSPEYEELDLSKIDALAKEKVILPAARPAPLSNSFRARASVAELDLSDGTKGRAPSIPEMDLSSDTTISKKRSSKRPSPEPSSPRRRARPRIFSPPRETSGPSEVIDLLSSSPAKPTSPKAPVAQPSSIREHFKQFSKPATFSPDGADVVAPLPDTVTRRRRRSPLKRYQTAPTTGADDMGSPTLRPSTPRAFEIEAIDLASPESLPSLPRYGGFQRVSDKTREAVALSTMPTPSDRSTVRRIVSSNTEQPFPVQEEIGVQEISSSMPTPPYEPEAPNEIFAAQRPVISVSALLPVNKRLRDRKVDDVAVKVTAAVTKSSSTSVVANTKVVRSHTSEVVQSRPVAAPEKALRTQANKVTKRFIQPRESLPGAWKEVAMEVDLTAPTPKDRRMYRKSGVEELDLTGD</sequence>
<dbReference type="InterPro" id="IPR006086">
    <property type="entry name" value="XPG-I_dom"/>
</dbReference>
<dbReference type="InterPro" id="IPR029060">
    <property type="entry name" value="PIN-like_dom_sf"/>
</dbReference>
<comment type="caution">
    <text evidence="6">The sequence shown here is derived from an EMBL/GenBank/DDBJ whole genome shotgun (WGS) entry which is preliminary data.</text>
</comment>
<name>A0A4S9BFF3_AURPU</name>
<accession>A0A4S9BFF3</accession>
<evidence type="ECO:0000256" key="3">
    <source>
        <dbReference type="SAM" id="MobiDB-lite"/>
    </source>
</evidence>
<evidence type="ECO:0000313" key="7">
    <source>
        <dbReference type="Proteomes" id="UP000304928"/>
    </source>
</evidence>
<dbReference type="AlphaFoldDB" id="A0A4S9BFF3"/>
<evidence type="ECO:0000256" key="2">
    <source>
        <dbReference type="ARBA" id="ARBA00022801"/>
    </source>
</evidence>
<evidence type="ECO:0000259" key="5">
    <source>
        <dbReference type="SMART" id="SM00485"/>
    </source>
</evidence>
<feature type="region of interest" description="Disordered" evidence="3">
    <location>
        <begin position="410"/>
        <end position="447"/>
    </location>
</feature>
<feature type="region of interest" description="Disordered" evidence="3">
    <location>
        <begin position="576"/>
        <end position="721"/>
    </location>
</feature>
<feature type="region of interest" description="Disordered" evidence="3">
    <location>
        <begin position="761"/>
        <end position="792"/>
    </location>
</feature>
<dbReference type="PANTHER" id="PTHR11081:SF75">
    <property type="entry name" value="ENDONUCLEASE, PUTATIVE (AFU_ORTHOLOGUE AFUA_3G13260)-RELATED"/>
    <property type="match status" value="1"/>
</dbReference>
<protein>
    <recommendedName>
        <fullName evidence="8">XPG-I domain-containing protein</fullName>
    </recommendedName>
</protein>
<dbReference type="GO" id="GO:0008821">
    <property type="term" value="F:crossover junction DNA endonuclease activity"/>
    <property type="evidence" value="ECO:0007669"/>
    <property type="project" value="InterPro"/>
</dbReference>
<feature type="domain" description="XPG-I" evidence="4">
    <location>
        <begin position="118"/>
        <end position="193"/>
    </location>
</feature>
<keyword evidence="2" id="KW-0378">Hydrolase</keyword>
<dbReference type="PANTHER" id="PTHR11081">
    <property type="entry name" value="FLAP ENDONUCLEASE FAMILY MEMBER"/>
    <property type="match status" value="1"/>
</dbReference>
<evidence type="ECO:0000313" key="6">
    <source>
        <dbReference type="EMBL" id="THW91992.1"/>
    </source>
</evidence>
<dbReference type="PRINTS" id="PR00853">
    <property type="entry name" value="XPGRADSUPER"/>
</dbReference>
<dbReference type="SMART" id="SM00485">
    <property type="entry name" value="XPGN"/>
    <property type="match status" value="1"/>
</dbReference>
<dbReference type="InterPro" id="IPR041177">
    <property type="entry name" value="GEN1_C"/>
</dbReference>
<organism evidence="6 7">
    <name type="scientific">Aureobasidium pullulans</name>
    <name type="common">Black yeast</name>
    <name type="synonym">Pullularia pullulans</name>
    <dbReference type="NCBI Taxonomy" id="5580"/>
    <lineage>
        <taxon>Eukaryota</taxon>
        <taxon>Fungi</taxon>
        <taxon>Dikarya</taxon>
        <taxon>Ascomycota</taxon>
        <taxon>Pezizomycotina</taxon>
        <taxon>Dothideomycetes</taxon>
        <taxon>Dothideomycetidae</taxon>
        <taxon>Dothideales</taxon>
        <taxon>Saccotheciaceae</taxon>
        <taxon>Aureobasidium</taxon>
    </lineage>
</organism>
<evidence type="ECO:0000256" key="1">
    <source>
        <dbReference type="ARBA" id="ARBA00022722"/>
    </source>
</evidence>
<dbReference type="InterPro" id="IPR006084">
    <property type="entry name" value="XPG/Rad2"/>
</dbReference>
<dbReference type="SMART" id="SM00484">
    <property type="entry name" value="XPGI"/>
    <property type="match status" value="1"/>
</dbReference>
<feature type="compositionally biased region" description="Low complexity" evidence="3">
    <location>
        <begin position="643"/>
        <end position="655"/>
    </location>
</feature>
<dbReference type="EMBL" id="QZAR01000042">
    <property type="protein sequence ID" value="THW91992.1"/>
    <property type="molecule type" value="Genomic_DNA"/>
</dbReference>
<keyword evidence="1" id="KW-0540">Nuclease</keyword>
<feature type="region of interest" description="Disordered" evidence="3">
    <location>
        <begin position="473"/>
        <end position="541"/>
    </location>
</feature>
<dbReference type="Gene3D" id="3.40.50.1010">
    <property type="entry name" value="5'-nuclease"/>
    <property type="match status" value="2"/>
</dbReference>
<feature type="compositionally biased region" description="Acidic residues" evidence="3">
    <location>
        <begin position="410"/>
        <end position="431"/>
    </location>
</feature>
<evidence type="ECO:0000259" key="4">
    <source>
        <dbReference type="SMART" id="SM00484"/>
    </source>
</evidence>
<dbReference type="SUPFAM" id="SSF47807">
    <property type="entry name" value="5' to 3' exonuclease, C-terminal subdomain"/>
    <property type="match status" value="1"/>
</dbReference>
<dbReference type="FunFam" id="3.40.50.1010:FF:000037">
    <property type="entry name" value="Rad2-like endonuclease, putative (AFU_orthologue AFUA_3G13260)"/>
    <property type="match status" value="1"/>
</dbReference>
<dbReference type="Pfam" id="PF18380">
    <property type="entry name" value="GEN1_C"/>
    <property type="match status" value="1"/>
</dbReference>
<dbReference type="InterPro" id="IPR037316">
    <property type="entry name" value="Yen1_H3TH"/>
</dbReference>
<dbReference type="CDD" id="cd09870">
    <property type="entry name" value="PIN_YEN1"/>
    <property type="match status" value="1"/>
</dbReference>
<dbReference type="InterPro" id="IPR006085">
    <property type="entry name" value="XPG_DNA_repair_N"/>
</dbReference>
<feature type="domain" description="XPG N-terminal" evidence="5">
    <location>
        <begin position="12"/>
        <end position="97"/>
    </location>
</feature>
<gene>
    <name evidence="6" type="ORF">D6D15_03449</name>
</gene>
<dbReference type="InterPro" id="IPR036279">
    <property type="entry name" value="5-3_exonuclease_C_sf"/>
</dbReference>
<dbReference type="GO" id="GO:0017108">
    <property type="term" value="F:5'-flap endonuclease activity"/>
    <property type="evidence" value="ECO:0007669"/>
    <property type="project" value="TreeGrafter"/>
</dbReference>